<comment type="similarity">
    <text evidence="4">Belongs to the class-II pyridoxal-phosphate-dependent aminotransferase family. BioF subfamily.</text>
</comment>
<gene>
    <name evidence="12 14" type="primary">kbl</name>
    <name evidence="14" type="ORF">GOQ30_11650</name>
</gene>
<dbReference type="InterPro" id="IPR015424">
    <property type="entry name" value="PyrdxlP-dep_Trfase"/>
</dbReference>
<evidence type="ECO:0000256" key="5">
    <source>
        <dbReference type="ARBA" id="ARBA00022679"/>
    </source>
</evidence>
<evidence type="ECO:0000256" key="2">
    <source>
        <dbReference type="ARBA" id="ARBA00004760"/>
    </source>
</evidence>
<name>A0A6I4IJP8_9FLAO</name>
<dbReference type="EC" id="2.3.1.29" evidence="12"/>
<evidence type="ECO:0000256" key="8">
    <source>
        <dbReference type="ARBA" id="ARBA00023098"/>
    </source>
</evidence>
<feature type="binding site" evidence="12">
    <location>
        <position position="368"/>
    </location>
    <ligand>
        <name>substrate</name>
    </ligand>
</feature>
<keyword evidence="9 12" id="KW-0012">Acyltransferase</keyword>
<dbReference type="SUPFAM" id="SSF53383">
    <property type="entry name" value="PLP-dependent transferases"/>
    <property type="match status" value="1"/>
</dbReference>
<dbReference type="Gene3D" id="3.90.1150.10">
    <property type="entry name" value="Aspartate Aminotransferase, domain 1"/>
    <property type="match status" value="1"/>
</dbReference>
<comment type="catalytic activity">
    <reaction evidence="10">
        <text>L-serine + hexadecanoyl-CoA + H(+) = 3-oxosphinganine + CO2 + CoA</text>
        <dbReference type="Rhea" id="RHEA:14761"/>
        <dbReference type="ChEBI" id="CHEBI:15378"/>
        <dbReference type="ChEBI" id="CHEBI:16526"/>
        <dbReference type="ChEBI" id="CHEBI:33384"/>
        <dbReference type="ChEBI" id="CHEBI:57287"/>
        <dbReference type="ChEBI" id="CHEBI:57379"/>
        <dbReference type="ChEBI" id="CHEBI:58299"/>
        <dbReference type="EC" id="2.3.1.50"/>
    </reaction>
    <physiologicalReaction direction="left-to-right" evidence="10">
        <dbReference type="Rhea" id="RHEA:14762"/>
    </physiologicalReaction>
</comment>
<dbReference type="Gene3D" id="3.40.640.10">
    <property type="entry name" value="Type I PLP-dependent aspartate aminotransferase-like (Major domain)"/>
    <property type="match status" value="1"/>
</dbReference>
<dbReference type="GO" id="GO:0030148">
    <property type="term" value="P:sphingolipid biosynthetic process"/>
    <property type="evidence" value="ECO:0007669"/>
    <property type="project" value="UniProtKB-ARBA"/>
</dbReference>
<dbReference type="GO" id="GO:0016020">
    <property type="term" value="C:membrane"/>
    <property type="evidence" value="ECO:0007669"/>
    <property type="project" value="GOC"/>
</dbReference>
<feature type="binding site" evidence="12">
    <location>
        <begin position="274"/>
        <end position="275"/>
    </location>
    <ligand>
        <name>pyridoxal 5'-phosphate</name>
        <dbReference type="ChEBI" id="CHEBI:597326"/>
        <note>ligand shared between dimeric partners</note>
    </ligand>
</feature>
<dbReference type="EMBL" id="WQLW01000008">
    <property type="protein sequence ID" value="MVO09814.1"/>
    <property type="molecule type" value="Genomic_DNA"/>
</dbReference>
<sequence length="398" mass="43635">MYGKIQQHLQNELNSIQENGLFKKERIIISPQGAEIKISTGETVLNFCANNYLGLSSHPEVVQAAKDALDSHGFGMSSVRFICGTQDIHKELEQKIAQFYGTEDTILYAAAFDANGGVFEPLLGEEDCIISDSLNHASIIDGVRLCKAARYRYQNNDMADLEAQLIKAKEAGHRFKLIVTDGVFSMDGLVAPLDKICDLADQYDALVMVDECHAAGFIGATGKGTLEAKNVMGRVDIITGTLGKALGGAMGGYTTAKKEIIEILRQRSRPYLFSNSLAPSIVGASLKVFELLEKDTSLRDTLEWNTNYFKEGIKRAGFDIIDGDAAIVPVMLYDAKLSQIMADELLKKGIYVIGFFFPVVPKEKARIRVQLSAAHTKEHLDKAINAFTEVGKSLKIIS</sequence>
<proteinExistence type="inferred from homology"/>
<feature type="binding site" description="in other chain" evidence="12">
    <location>
        <position position="185"/>
    </location>
    <ligand>
        <name>pyridoxal 5'-phosphate</name>
        <dbReference type="ChEBI" id="CHEBI:597326"/>
        <note>ligand shared between dimeric partners</note>
    </ligand>
</feature>
<dbReference type="CDD" id="cd06454">
    <property type="entry name" value="KBL_like"/>
    <property type="match status" value="1"/>
</dbReference>
<dbReference type="GO" id="GO:0030170">
    <property type="term" value="F:pyridoxal phosphate binding"/>
    <property type="evidence" value="ECO:0007669"/>
    <property type="project" value="UniProtKB-UniRule"/>
</dbReference>
<keyword evidence="6 12" id="KW-0663">Pyridoxal phosphate</keyword>
<keyword evidence="5 12" id="KW-0808">Transferase</keyword>
<evidence type="ECO:0000259" key="13">
    <source>
        <dbReference type="Pfam" id="PF00155"/>
    </source>
</evidence>
<evidence type="ECO:0000313" key="15">
    <source>
        <dbReference type="Proteomes" id="UP000431264"/>
    </source>
</evidence>
<dbReference type="Proteomes" id="UP000431264">
    <property type="component" value="Unassembled WGS sequence"/>
</dbReference>
<accession>A0A6I4IJP8</accession>
<dbReference type="NCBIfam" id="NF005394">
    <property type="entry name" value="PRK06939.1"/>
    <property type="match status" value="1"/>
</dbReference>
<dbReference type="Pfam" id="PF00155">
    <property type="entry name" value="Aminotran_1_2"/>
    <property type="match status" value="1"/>
</dbReference>
<comment type="caution">
    <text evidence="12">Lacks conserved residue(s) required for the propagation of feature annotation.</text>
</comment>
<evidence type="ECO:0000313" key="14">
    <source>
        <dbReference type="EMBL" id="MVO09814.1"/>
    </source>
</evidence>
<dbReference type="GO" id="GO:0004758">
    <property type="term" value="F:serine C-palmitoyltransferase activity"/>
    <property type="evidence" value="ECO:0007669"/>
    <property type="project" value="UniProtKB-EC"/>
</dbReference>
<evidence type="ECO:0000256" key="7">
    <source>
        <dbReference type="ARBA" id="ARBA00022919"/>
    </source>
</evidence>
<comment type="subunit">
    <text evidence="12">Homodimer.</text>
</comment>
<keyword evidence="8" id="KW-0443">Lipid metabolism</keyword>
<organism evidence="14 15">
    <name type="scientific">Flavobacterium profundi</name>
    <dbReference type="NCBI Taxonomy" id="1774945"/>
    <lineage>
        <taxon>Bacteria</taxon>
        <taxon>Pseudomonadati</taxon>
        <taxon>Bacteroidota</taxon>
        <taxon>Flavobacteriia</taxon>
        <taxon>Flavobacteriales</taxon>
        <taxon>Flavobacteriaceae</taxon>
        <taxon>Flavobacterium</taxon>
    </lineage>
</organism>
<dbReference type="GO" id="GO:0005737">
    <property type="term" value="C:cytoplasm"/>
    <property type="evidence" value="ECO:0007669"/>
    <property type="project" value="UniProtKB-ARBA"/>
</dbReference>
<dbReference type="InterPro" id="IPR015421">
    <property type="entry name" value="PyrdxlP-dep_Trfase_major"/>
</dbReference>
<comment type="pathway">
    <text evidence="1">Cofactor biosynthesis; biotin biosynthesis.</text>
</comment>
<comment type="cofactor">
    <cofactor evidence="12">
        <name>pyridoxal 5'-phosphate</name>
        <dbReference type="ChEBI" id="CHEBI:597326"/>
    </cofactor>
    <text evidence="12">Binds 1 pyridoxal phosphate per subunit.</text>
</comment>
<dbReference type="InterPro" id="IPR011282">
    <property type="entry name" value="2am3keto_CoA_ligase"/>
</dbReference>
<dbReference type="FunFam" id="3.40.640.10:FF:000006">
    <property type="entry name" value="5-aminolevulinate synthase, mitochondrial"/>
    <property type="match status" value="1"/>
</dbReference>
<evidence type="ECO:0000256" key="4">
    <source>
        <dbReference type="ARBA" id="ARBA00010008"/>
    </source>
</evidence>
<dbReference type="InterPro" id="IPR050087">
    <property type="entry name" value="AON_synthase_class-II"/>
</dbReference>
<comment type="catalytic activity">
    <reaction evidence="12">
        <text>glycine + acetyl-CoA = (2S)-2-amino-3-oxobutanoate + CoA</text>
        <dbReference type="Rhea" id="RHEA:20736"/>
        <dbReference type="ChEBI" id="CHEBI:57287"/>
        <dbReference type="ChEBI" id="CHEBI:57288"/>
        <dbReference type="ChEBI" id="CHEBI:57305"/>
        <dbReference type="ChEBI" id="CHEBI:78948"/>
        <dbReference type="EC" id="2.3.1.29"/>
    </reaction>
</comment>
<evidence type="ECO:0000256" key="3">
    <source>
        <dbReference type="ARBA" id="ARBA00004991"/>
    </source>
</evidence>
<dbReference type="HAMAP" id="MF_00985">
    <property type="entry name" value="2am3keto_CoA_ligase"/>
    <property type="match status" value="1"/>
</dbReference>
<feature type="binding site" evidence="12">
    <location>
        <position position="136"/>
    </location>
    <ligand>
        <name>substrate</name>
    </ligand>
</feature>
<dbReference type="GO" id="GO:0008890">
    <property type="term" value="F:glycine C-acetyltransferase activity"/>
    <property type="evidence" value="ECO:0007669"/>
    <property type="project" value="UniProtKB-UniRule"/>
</dbReference>
<dbReference type="UniPathway" id="UPA00046">
    <property type="reaction ID" value="UER00506"/>
</dbReference>
<dbReference type="InterPro" id="IPR004839">
    <property type="entry name" value="Aminotransferase_I/II_large"/>
</dbReference>
<dbReference type="GO" id="GO:0019518">
    <property type="term" value="P:L-threonine catabolic process to glycine"/>
    <property type="evidence" value="ECO:0007669"/>
    <property type="project" value="UniProtKB-UniRule"/>
</dbReference>
<feature type="binding site" description="in other chain" evidence="12">
    <location>
        <begin position="241"/>
        <end position="244"/>
    </location>
    <ligand>
        <name>pyridoxal 5'-phosphate</name>
        <dbReference type="ChEBI" id="CHEBI:597326"/>
        <note>ligand shared between dimeric partners</note>
    </ligand>
</feature>
<evidence type="ECO:0000256" key="9">
    <source>
        <dbReference type="ARBA" id="ARBA00023315"/>
    </source>
</evidence>
<evidence type="ECO:0000256" key="11">
    <source>
        <dbReference type="ARBA" id="ARBA00055827"/>
    </source>
</evidence>
<comment type="caution">
    <text evidence="14">The sequence shown here is derived from an EMBL/GenBank/DDBJ whole genome shotgun (WGS) entry which is preliminary data.</text>
</comment>
<reference evidence="15" key="1">
    <citation type="submission" date="2019-05" db="EMBL/GenBank/DDBJ databases">
        <title>Flavobacterium profundi sp. nov., isolated from a deep-sea seamount.</title>
        <authorList>
            <person name="Zhang D.-C."/>
        </authorList>
    </citation>
    <scope>NUCLEOTIDE SEQUENCE [LARGE SCALE GENOMIC DNA]</scope>
    <source>
        <strain evidence="15">TP390</strain>
    </source>
</reference>
<dbReference type="OrthoDB" id="9807157at2"/>
<comment type="function">
    <text evidence="11">Involved in de novo bacterial ceramide synthesis. Catalyzes the condensation of L-serine with palmitoyl-CoA (hexadecanoyl-CoA) to produce 3-oxosphinganine. Also capable of using alanine as substrate leading to the formation of 1-deoxysphinganine (1-deoxySa). Contributes to the levels of endogenous sphingolipids in its host.</text>
</comment>
<dbReference type="PANTHER" id="PTHR13693:SF103">
    <property type="entry name" value="AMINOTRANSFERASE CLASS I_CLASSII DOMAIN-CONTAINING PROTEIN"/>
    <property type="match status" value="1"/>
</dbReference>
<dbReference type="PANTHER" id="PTHR13693">
    <property type="entry name" value="CLASS II AMINOTRANSFERASE/8-AMINO-7-OXONONANOATE SYNTHASE"/>
    <property type="match status" value="1"/>
</dbReference>
<evidence type="ECO:0000256" key="6">
    <source>
        <dbReference type="ARBA" id="ARBA00022898"/>
    </source>
</evidence>
<evidence type="ECO:0000256" key="10">
    <source>
        <dbReference type="ARBA" id="ARBA00047854"/>
    </source>
</evidence>
<dbReference type="NCBIfam" id="TIGR01822">
    <property type="entry name" value="2am3keto_CoA"/>
    <property type="match status" value="1"/>
</dbReference>
<comment type="pathway">
    <text evidence="2">Lipid metabolism; sphingolipid metabolism.</text>
</comment>
<dbReference type="InterPro" id="IPR015422">
    <property type="entry name" value="PyrdxlP-dep_Trfase_small"/>
</dbReference>
<comment type="pathway">
    <text evidence="3">Sphingolipid metabolism.</text>
</comment>
<evidence type="ECO:0000256" key="12">
    <source>
        <dbReference type="HAMAP-Rule" id="MF_00985"/>
    </source>
</evidence>
<feature type="domain" description="Aminotransferase class I/classII large" evidence="13">
    <location>
        <begin position="43"/>
        <end position="387"/>
    </location>
</feature>
<evidence type="ECO:0000256" key="1">
    <source>
        <dbReference type="ARBA" id="ARBA00004746"/>
    </source>
</evidence>
<feature type="modified residue" description="N6-(pyridoxal phosphate)lysine" evidence="12">
    <location>
        <position position="244"/>
    </location>
</feature>
<protein>
    <recommendedName>
        <fullName evidence="12">2-amino-3-ketobutyrate coenzyme A ligase</fullName>
        <shortName evidence="12">AKB ligase</shortName>
        <ecNumber evidence="12">2.3.1.29</ecNumber>
    </recommendedName>
    <alternativeName>
        <fullName evidence="12">Glycine acetyltransferase</fullName>
    </alternativeName>
</protein>
<dbReference type="AlphaFoldDB" id="A0A6I4IJP8"/>
<keyword evidence="15" id="KW-1185">Reference proteome</keyword>
<dbReference type="FunFam" id="3.90.1150.10:FF:000004">
    <property type="entry name" value="2-amino-3-ketobutyrate coenzyme A ligase"/>
    <property type="match status" value="1"/>
</dbReference>
<keyword evidence="7" id="KW-0746">Sphingolipid metabolism</keyword>
<comment type="pathway">
    <text evidence="12">Amino-acid degradation; L-threonine degradation via oxydo-reductase pathway; glycine from L-threonine: step 2/2.</text>
</comment>
<dbReference type="RefSeq" id="WP_140998188.1">
    <property type="nucleotide sequence ID" value="NZ_VDCZ01000008.1"/>
</dbReference>
<comment type="function">
    <text evidence="12">Catalyzes the cleavage of 2-amino-3-ketobutyrate to glycine and acetyl-CoA.</text>
</comment>